<dbReference type="Proteomes" id="UP000015104">
    <property type="component" value="Unassembled WGS sequence"/>
</dbReference>
<dbReference type="GO" id="GO:0030833">
    <property type="term" value="P:regulation of actin filament polymerization"/>
    <property type="evidence" value="ECO:0007669"/>
    <property type="project" value="TreeGrafter"/>
</dbReference>
<feature type="compositionally biased region" description="Pro residues" evidence="4">
    <location>
        <begin position="830"/>
        <end position="843"/>
    </location>
</feature>
<feature type="compositionally biased region" description="Polar residues" evidence="4">
    <location>
        <begin position="457"/>
        <end position="469"/>
    </location>
</feature>
<dbReference type="STRING" id="32264.T1K9U1"/>
<dbReference type="InterPro" id="IPR027267">
    <property type="entry name" value="AH/BAR_dom_sf"/>
</dbReference>
<dbReference type="SUPFAM" id="SSF50044">
    <property type="entry name" value="SH3-domain"/>
    <property type="match status" value="2"/>
</dbReference>
<dbReference type="Pfam" id="PF00611">
    <property type="entry name" value="FCH"/>
    <property type="match status" value="1"/>
</dbReference>
<dbReference type="PANTHER" id="PTHR15735">
    <property type="entry name" value="FCH AND DOUBLE SH3 DOMAINS PROTEIN"/>
    <property type="match status" value="1"/>
</dbReference>
<evidence type="ECO:0000256" key="1">
    <source>
        <dbReference type="ARBA" id="ARBA00022443"/>
    </source>
</evidence>
<name>T1K9U1_TETUR</name>
<dbReference type="Gene3D" id="2.30.30.40">
    <property type="entry name" value="SH3 Domains"/>
    <property type="match status" value="2"/>
</dbReference>
<feature type="compositionally biased region" description="Low complexity" evidence="4">
    <location>
        <begin position="577"/>
        <end position="591"/>
    </location>
</feature>
<evidence type="ECO:0000313" key="7">
    <source>
        <dbReference type="EnsemblMetazoa" id="tetur07g06170.1"/>
    </source>
</evidence>
<dbReference type="EMBL" id="CAEY01001893">
    <property type="status" value="NOT_ANNOTATED_CDS"/>
    <property type="molecule type" value="Genomic_DNA"/>
</dbReference>
<evidence type="ECO:0008006" key="9">
    <source>
        <dbReference type="Google" id="ProtNLM"/>
    </source>
</evidence>
<dbReference type="HOGENOM" id="CLU_312931_0_0_1"/>
<evidence type="ECO:0000259" key="5">
    <source>
        <dbReference type="PROSITE" id="PS50002"/>
    </source>
</evidence>
<feature type="compositionally biased region" description="Acidic residues" evidence="4">
    <location>
        <begin position="793"/>
        <end position="806"/>
    </location>
</feature>
<reference evidence="7" key="2">
    <citation type="submission" date="2015-06" db="UniProtKB">
        <authorList>
            <consortium name="EnsemblMetazoa"/>
        </authorList>
    </citation>
    <scope>IDENTIFICATION</scope>
</reference>
<proteinExistence type="predicted"/>
<evidence type="ECO:0000256" key="4">
    <source>
        <dbReference type="SAM" id="MobiDB-lite"/>
    </source>
</evidence>
<reference evidence="8" key="1">
    <citation type="submission" date="2011-08" db="EMBL/GenBank/DDBJ databases">
        <authorList>
            <person name="Rombauts S."/>
        </authorList>
    </citation>
    <scope>NUCLEOTIDE SEQUENCE</scope>
    <source>
        <strain evidence="8">London</strain>
    </source>
</reference>
<protein>
    <recommendedName>
        <fullName evidence="9">SH3 domain-containing protein</fullName>
    </recommendedName>
</protein>
<keyword evidence="1 2" id="KW-0728">SH3 domain</keyword>
<feature type="compositionally biased region" description="Polar residues" evidence="4">
    <location>
        <begin position="885"/>
        <end position="903"/>
    </location>
</feature>
<evidence type="ECO:0000256" key="3">
    <source>
        <dbReference type="PROSITE-ProRule" id="PRU01077"/>
    </source>
</evidence>
<dbReference type="eggNOG" id="KOG3565">
    <property type="taxonomic scope" value="Eukaryota"/>
</dbReference>
<dbReference type="CDD" id="cd00174">
    <property type="entry name" value="SH3"/>
    <property type="match status" value="2"/>
</dbReference>
<dbReference type="PRINTS" id="PR00452">
    <property type="entry name" value="SH3DOMAIN"/>
</dbReference>
<feature type="region of interest" description="Disordered" evidence="4">
    <location>
        <begin position="708"/>
        <end position="731"/>
    </location>
</feature>
<dbReference type="InterPro" id="IPR001060">
    <property type="entry name" value="FCH_dom"/>
</dbReference>
<dbReference type="EnsemblMetazoa" id="tetur07g06170.1">
    <property type="protein sequence ID" value="tetur07g06170.1"/>
    <property type="gene ID" value="tetur07g06170"/>
</dbReference>
<feature type="domain" description="SH3" evidence="5">
    <location>
        <begin position="615"/>
        <end position="675"/>
    </location>
</feature>
<dbReference type="GO" id="GO:0007274">
    <property type="term" value="P:neuromuscular synaptic transmission"/>
    <property type="evidence" value="ECO:0007669"/>
    <property type="project" value="TreeGrafter"/>
</dbReference>
<feature type="region of interest" description="Disordered" evidence="4">
    <location>
        <begin position="793"/>
        <end position="910"/>
    </location>
</feature>
<dbReference type="PANTHER" id="PTHR15735:SF21">
    <property type="entry name" value="PROTEIN NERVOUS WRECK"/>
    <property type="match status" value="1"/>
</dbReference>
<dbReference type="Pfam" id="PF00018">
    <property type="entry name" value="SH3_1"/>
    <property type="match status" value="2"/>
</dbReference>
<accession>T1K9U1</accession>
<dbReference type="GO" id="GO:0031594">
    <property type="term" value="C:neuromuscular junction"/>
    <property type="evidence" value="ECO:0007669"/>
    <property type="project" value="TreeGrafter"/>
</dbReference>
<dbReference type="AlphaFoldDB" id="T1K9U1"/>
<sequence length="937" mass="104597">MSVKGQSESSSSGSTGLNRVGSFMVHSKSASLVAGCKSIFQEQSTRLSQKHASELELIDDVRTFFKVKCTIEKDYCSSLTKLCTSHLTRKYPSFEVEKDSDFKSIYSVWQLYLEEEEKLSKFRATQFEQIANVYDSLKHIKSHKSSIGKKGIDNYLKKQQEELIASAVEIDKNRKLYFDEEHLAKQARDKEEKVKKRKGGIFSKFTHSESKKEKIGAHREASDIQSTMARNEYILALVAGNAHLEHYYSIDLPNLMQFLEDDVLDKCKGFMLNLLNSETTSLANASEALTGLVTALESTSAELTDKAFLAEQASNCLRDTLQFEFEPCDGDQIQTVSIEHNAELALQHEIAKWMSCFTKECRNLHKLNQQLTKCLNYQATGKKTVEVTGIGVVEIETRIDDIKQQLRKCDISRCKAEARLKAIKQAGMPIEDLEAIESQIASEMKQTSLDVDVAQPLSRTPSLRSTNISEGRVSSMENKSFSDDQQEYNSQEPTPEPNERYSSEPEPVESPVEKEPLQQTYSYETYDTNAGWGDYDANDAWAEPEPPQEESISTSPAPVLPYPTDDTSSSSPPPPVTSSSIPISSSDNPSIQNNYDSVNYEEQADYTVTVDVSQLVGRRVRALYPYEALNQDELSFEVDQILTVLSAADEAWVTAQNDKYQVGYIPAAYVVLADDDLPPPPPEANGYTIVEPNDSFNSTVSQNEPTITAPVETQDSSKDDQDFNSKPQIENADHIQNVKALYDYTATSEEEISFKEGDIFIVIEKSEDGWWLGEKDGVKGHFPSMLVIDADEYEEEEEDEEDEDKGDEQSYKAESPGSESVDSNELPMPTEGPPPPTFAPPKPAYLTPHQVVIIQPTPEIESRGTFGEDVDESGSASDQQKDSSETNGNNDENPNANIEQDNVTAAEESGIEVRVEFDADFSLAKPNKKTNDQGKNY</sequence>
<feature type="region of interest" description="Disordered" evidence="4">
    <location>
        <begin position="918"/>
        <end position="937"/>
    </location>
</feature>
<feature type="domain" description="SH3" evidence="5">
    <location>
        <begin position="733"/>
        <end position="792"/>
    </location>
</feature>
<dbReference type="GO" id="GO:0055037">
    <property type="term" value="C:recycling endosome"/>
    <property type="evidence" value="ECO:0007669"/>
    <property type="project" value="TreeGrafter"/>
</dbReference>
<dbReference type="PRINTS" id="PR00499">
    <property type="entry name" value="P67PHOX"/>
</dbReference>
<evidence type="ECO:0000256" key="2">
    <source>
        <dbReference type="PROSITE-ProRule" id="PRU00192"/>
    </source>
</evidence>
<dbReference type="PROSITE" id="PS50002">
    <property type="entry name" value="SH3"/>
    <property type="match status" value="2"/>
</dbReference>
<keyword evidence="3" id="KW-0175">Coiled coil</keyword>
<dbReference type="InterPro" id="IPR036028">
    <property type="entry name" value="SH3-like_dom_sf"/>
</dbReference>
<dbReference type="SMART" id="SM00326">
    <property type="entry name" value="SH3"/>
    <property type="match status" value="2"/>
</dbReference>
<feature type="compositionally biased region" description="Polar residues" evidence="4">
    <location>
        <begin position="517"/>
        <end position="528"/>
    </location>
</feature>
<feature type="region of interest" description="Disordered" evidence="4">
    <location>
        <begin position="452"/>
        <end position="595"/>
    </location>
</feature>
<evidence type="ECO:0000259" key="6">
    <source>
        <dbReference type="PROSITE" id="PS51741"/>
    </source>
</evidence>
<organism evidence="7 8">
    <name type="scientific">Tetranychus urticae</name>
    <name type="common">Two-spotted spider mite</name>
    <dbReference type="NCBI Taxonomy" id="32264"/>
    <lineage>
        <taxon>Eukaryota</taxon>
        <taxon>Metazoa</taxon>
        <taxon>Ecdysozoa</taxon>
        <taxon>Arthropoda</taxon>
        <taxon>Chelicerata</taxon>
        <taxon>Arachnida</taxon>
        <taxon>Acari</taxon>
        <taxon>Acariformes</taxon>
        <taxon>Trombidiformes</taxon>
        <taxon>Prostigmata</taxon>
        <taxon>Eleutherengona</taxon>
        <taxon>Raphignathae</taxon>
        <taxon>Tetranychoidea</taxon>
        <taxon>Tetranychidae</taxon>
        <taxon>Tetranychus</taxon>
    </lineage>
</organism>
<dbReference type="Gene3D" id="1.20.1270.60">
    <property type="entry name" value="Arfaptin homology (AH) domain/BAR domain"/>
    <property type="match status" value="1"/>
</dbReference>
<dbReference type="InterPro" id="IPR001452">
    <property type="entry name" value="SH3_domain"/>
</dbReference>
<dbReference type="InterPro" id="IPR031160">
    <property type="entry name" value="F_BAR_dom"/>
</dbReference>
<dbReference type="PROSITE" id="PS51741">
    <property type="entry name" value="F_BAR"/>
    <property type="match status" value="1"/>
</dbReference>
<dbReference type="SUPFAM" id="SSF103657">
    <property type="entry name" value="BAR/IMD domain-like"/>
    <property type="match status" value="1"/>
</dbReference>
<feature type="domain" description="F-BAR" evidence="6">
    <location>
        <begin position="34"/>
        <end position="304"/>
    </location>
</feature>
<evidence type="ECO:0000313" key="8">
    <source>
        <dbReference type="Proteomes" id="UP000015104"/>
    </source>
</evidence>
<keyword evidence="8" id="KW-1185">Reference proteome</keyword>